<keyword evidence="3" id="KW-1185">Reference proteome</keyword>
<dbReference type="Proteomes" id="UP001222403">
    <property type="component" value="Chromosome"/>
</dbReference>
<protein>
    <submittedName>
        <fullName evidence="2">TIGR02646 family protein</fullName>
    </submittedName>
</protein>
<proteinExistence type="predicted"/>
<dbReference type="AlphaFoldDB" id="A0AAX3S114"/>
<dbReference type="InterPro" id="IPR013467">
    <property type="entry name" value="HNH78-like"/>
</dbReference>
<evidence type="ECO:0000313" key="4">
    <source>
        <dbReference type="Proteomes" id="UP001222403"/>
    </source>
</evidence>
<organism evidence="2 4">
    <name type="scientific">Providencia vermicola</name>
    <dbReference type="NCBI Taxonomy" id="333965"/>
    <lineage>
        <taxon>Bacteria</taxon>
        <taxon>Pseudomonadati</taxon>
        <taxon>Pseudomonadota</taxon>
        <taxon>Gammaproteobacteria</taxon>
        <taxon>Enterobacterales</taxon>
        <taxon>Morganellaceae</taxon>
        <taxon>Providencia</taxon>
    </lineage>
</organism>
<accession>A0AAX3S114</accession>
<evidence type="ECO:0000313" key="3">
    <source>
        <dbReference type="Proteomes" id="UP001057142"/>
    </source>
</evidence>
<gene>
    <name evidence="1" type="ORF">M5J11_07345</name>
    <name evidence="2" type="ORF">PG365_02175</name>
</gene>
<evidence type="ECO:0000313" key="2">
    <source>
        <dbReference type="EMBL" id="WFC07218.1"/>
    </source>
</evidence>
<dbReference type="InterPro" id="IPR053575">
    <property type="entry name" value="Retron_Ec78_HNH_endo"/>
</dbReference>
<dbReference type="NCBIfam" id="NF041761">
    <property type="entry name" value="PtuB"/>
    <property type="match status" value="1"/>
</dbReference>
<reference evidence="2" key="2">
    <citation type="submission" date="2023-01" db="EMBL/GenBank/DDBJ databases">
        <title>The prevalence of carbapenem-resistant bacteria in aquaculture in China and the genetic diversity of carbapenem-resistant genes.</title>
        <authorList>
            <person name="Wen R."/>
        </authorList>
    </citation>
    <scope>NUCLEOTIDE SEQUENCE</scope>
    <source>
        <strain evidence="2">PVA41-chromosome</strain>
    </source>
</reference>
<evidence type="ECO:0000313" key="1">
    <source>
        <dbReference type="EMBL" id="USB38283.1"/>
    </source>
</evidence>
<dbReference type="NCBIfam" id="TIGR02646">
    <property type="entry name" value="retron system putative HNH endonuclease"/>
    <property type="match status" value="1"/>
</dbReference>
<dbReference type="EMBL" id="CP116222">
    <property type="protein sequence ID" value="WFC07218.1"/>
    <property type="molecule type" value="Genomic_DNA"/>
</dbReference>
<sequence length="215" mass="24806">MKQLQRQGSPSCLAHLIGGQNSWNDVDRLELWIAIDAMQNNLCAYCECHLGRKHIEHFRSQHDYSHLTFDWNNLFGSCGDSSRAGGWSRCGIYKDQYGRPYNPDNLIKPDVDNPSDFLRFLISGSVRPCNGLSPRDQLKAEETIRVFNLNNDVTLTNRRRQAIALQIEAINALNELKEDVPPEDWDELLQSQLEELQNTEFGTALAQAYRFTRWY</sequence>
<dbReference type="EMBL" id="CP097327">
    <property type="protein sequence ID" value="USB38283.1"/>
    <property type="molecule type" value="Genomic_DNA"/>
</dbReference>
<reference evidence="1" key="1">
    <citation type="journal article" date="2022" name="Front. Microbiol.">
        <title>Identification of a novel aminoglycoside O-nucleotidyltransferase AadA33 in Providencia vermicola.</title>
        <authorList>
            <person name="Feng C."/>
            <person name="Gao M."/>
            <person name="Jiang W."/>
            <person name="Shi W."/>
            <person name="Li A."/>
            <person name="Liu S."/>
            <person name="Zhang L."/>
            <person name="Zhang X."/>
            <person name="Li Q."/>
            <person name="Lin H."/>
            <person name="Lu J."/>
            <person name="Li K."/>
            <person name="Zhang H."/>
            <person name="Hu Y."/>
            <person name="Bao Q."/>
            <person name="Lin X."/>
        </authorList>
    </citation>
    <scope>NUCLEOTIDE SEQUENCE</scope>
    <source>
        <strain evidence="1">P13</strain>
    </source>
</reference>
<name>A0AAX3S114_9GAMM</name>
<dbReference type="RefSeq" id="WP_251464956.1">
    <property type="nucleotide sequence ID" value="NZ_CP097327.1"/>
</dbReference>
<dbReference type="Proteomes" id="UP001057142">
    <property type="component" value="Chromosome"/>
</dbReference>